<evidence type="ECO:0000313" key="7">
    <source>
        <dbReference type="EMBL" id="KHF38176.1"/>
    </source>
</evidence>
<feature type="domain" description="RNA polymerase sigma factor 70 region 4 type 2" evidence="6">
    <location>
        <begin position="112"/>
        <end position="161"/>
    </location>
</feature>
<dbReference type="Pfam" id="PF04542">
    <property type="entry name" value="Sigma70_r2"/>
    <property type="match status" value="1"/>
</dbReference>
<dbReference type="Proteomes" id="UP000030832">
    <property type="component" value="Unassembled WGS sequence"/>
</dbReference>
<dbReference type="RefSeq" id="WP_034633350.1">
    <property type="nucleotide sequence ID" value="NZ_JRJU01000048.1"/>
</dbReference>
<dbReference type="Pfam" id="PF08281">
    <property type="entry name" value="Sigma70_r4_2"/>
    <property type="match status" value="1"/>
</dbReference>
<dbReference type="InterPro" id="IPR036388">
    <property type="entry name" value="WH-like_DNA-bd_sf"/>
</dbReference>
<keyword evidence="8" id="KW-1185">Reference proteome</keyword>
<sequence>MIENENTEEEIRRIYRRYFKDVYKFIATFTNDRNDIEDLTQEVFIRLFKSLSTFKRQSSMNTWLFSIARNVTIDHVRKKKRQLIPEYVSKLLSPKQKSVEEVVQAKEEVSSLYHALNHLKHDYRMVVLLRGIYEFSIKETSQIMGWSESKVKVTYHRALKILKNDLSEEVVTKERWV</sequence>
<dbReference type="InterPro" id="IPR007627">
    <property type="entry name" value="RNA_pol_sigma70_r2"/>
</dbReference>
<dbReference type="GO" id="GO:0006352">
    <property type="term" value="P:DNA-templated transcription initiation"/>
    <property type="evidence" value="ECO:0007669"/>
    <property type="project" value="InterPro"/>
</dbReference>
<dbReference type="SUPFAM" id="SSF88946">
    <property type="entry name" value="Sigma2 domain of RNA polymerase sigma factors"/>
    <property type="match status" value="1"/>
</dbReference>
<evidence type="ECO:0000313" key="8">
    <source>
        <dbReference type="Proteomes" id="UP000030832"/>
    </source>
</evidence>
<accession>A0A0B0IES4</accession>
<comment type="similarity">
    <text evidence="1">Belongs to the sigma-70 factor family. ECF subfamily.</text>
</comment>
<dbReference type="InterPro" id="IPR013325">
    <property type="entry name" value="RNA_pol_sigma_r2"/>
</dbReference>
<dbReference type="eggNOG" id="COG1595">
    <property type="taxonomic scope" value="Bacteria"/>
</dbReference>
<evidence type="ECO:0000256" key="1">
    <source>
        <dbReference type="ARBA" id="ARBA00010641"/>
    </source>
</evidence>
<keyword evidence="2" id="KW-0805">Transcription regulation</keyword>
<keyword evidence="4" id="KW-0804">Transcription</keyword>
<dbReference type="InterPro" id="IPR014284">
    <property type="entry name" value="RNA_pol_sigma-70_dom"/>
</dbReference>
<keyword evidence="3" id="KW-0731">Sigma factor</keyword>
<dbReference type="InterPro" id="IPR039425">
    <property type="entry name" value="RNA_pol_sigma-70-like"/>
</dbReference>
<dbReference type="NCBIfam" id="TIGR02937">
    <property type="entry name" value="sigma70-ECF"/>
    <property type="match status" value="1"/>
</dbReference>
<evidence type="ECO:0000256" key="3">
    <source>
        <dbReference type="ARBA" id="ARBA00023082"/>
    </source>
</evidence>
<dbReference type="OrthoDB" id="2470848at2"/>
<evidence type="ECO:0000259" key="6">
    <source>
        <dbReference type="Pfam" id="PF08281"/>
    </source>
</evidence>
<reference evidence="7 8" key="1">
    <citation type="submission" date="2014-09" db="EMBL/GenBank/DDBJ databases">
        <title>Genome sequencing and annotation of Bacillus Okhensis strain Kh10-101T.</title>
        <authorList>
            <person name="Prakash J.S."/>
        </authorList>
    </citation>
    <scope>NUCLEOTIDE SEQUENCE [LARGE SCALE GENOMIC DNA]</scope>
    <source>
        <strain evidence="8">Kh10-101T</strain>
    </source>
</reference>
<feature type="domain" description="RNA polymerase sigma-70 region 2" evidence="5">
    <location>
        <begin position="14"/>
        <end position="81"/>
    </location>
</feature>
<dbReference type="InterPro" id="IPR013324">
    <property type="entry name" value="RNA_pol_sigma_r3/r4-like"/>
</dbReference>
<organism evidence="7 8">
    <name type="scientific">Halalkalibacter okhensis</name>
    <dbReference type="NCBI Taxonomy" id="333138"/>
    <lineage>
        <taxon>Bacteria</taxon>
        <taxon>Bacillati</taxon>
        <taxon>Bacillota</taxon>
        <taxon>Bacilli</taxon>
        <taxon>Bacillales</taxon>
        <taxon>Bacillaceae</taxon>
        <taxon>Halalkalibacter</taxon>
    </lineage>
</organism>
<dbReference type="SUPFAM" id="SSF88659">
    <property type="entry name" value="Sigma3 and sigma4 domains of RNA polymerase sigma factors"/>
    <property type="match status" value="1"/>
</dbReference>
<dbReference type="STRING" id="333138.LQ50_22745"/>
<dbReference type="PANTHER" id="PTHR43133">
    <property type="entry name" value="RNA POLYMERASE ECF-TYPE SIGMA FACTO"/>
    <property type="match status" value="1"/>
</dbReference>
<proteinExistence type="inferred from homology"/>
<dbReference type="GO" id="GO:0003677">
    <property type="term" value="F:DNA binding"/>
    <property type="evidence" value="ECO:0007669"/>
    <property type="project" value="InterPro"/>
</dbReference>
<name>A0A0B0IES4_9BACI</name>
<comment type="caution">
    <text evidence="7">The sequence shown here is derived from an EMBL/GenBank/DDBJ whole genome shotgun (WGS) entry which is preliminary data.</text>
</comment>
<evidence type="ECO:0000256" key="4">
    <source>
        <dbReference type="ARBA" id="ARBA00023163"/>
    </source>
</evidence>
<evidence type="ECO:0000256" key="2">
    <source>
        <dbReference type="ARBA" id="ARBA00023015"/>
    </source>
</evidence>
<evidence type="ECO:0000259" key="5">
    <source>
        <dbReference type="Pfam" id="PF04542"/>
    </source>
</evidence>
<dbReference type="CDD" id="cd06171">
    <property type="entry name" value="Sigma70_r4"/>
    <property type="match status" value="1"/>
</dbReference>
<dbReference type="AlphaFoldDB" id="A0A0B0IES4"/>
<dbReference type="GO" id="GO:0016987">
    <property type="term" value="F:sigma factor activity"/>
    <property type="evidence" value="ECO:0007669"/>
    <property type="project" value="UniProtKB-KW"/>
</dbReference>
<protein>
    <submittedName>
        <fullName evidence="7">RNA polymerase sigma-70 factor</fullName>
    </submittedName>
</protein>
<gene>
    <name evidence="7" type="ORF">LQ50_22745</name>
</gene>
<dbReference type="EMBL" id="JRJU01000048">
    <property type="protein sequence ID" value="KHF38176.1"/>
    <property type="molecule type" value="Genomic_DNA"/>
</dbReference>
<dbReference type="Gene3D" id="1.10.1740.10">
    <property type="match status" value="1"/>
</dbReference>
<dbReference type="InterPro" id="IPR013249">
    <property type="entry name" value="RNA_pol_sigma70_r4_t2"/>
</dbReference>
<dbReference type="Gene3D" id="1.10.10.10">
    <property type="entry name" value="Winged helix-like DNA-binding domain superfamily/Winged helix DNA-binding domain"/>
    <property type="match status" value="1"/>
</dbReference>
<dbReference type="PANTHER" id="PTHR43133:SF60">
    <property type="entry name" value="RNA POLYMERASE SIGMA FACTOR SIGV"/>
    <property type="match status" value="1"/>
</dbReference>